<evidence type="ECO:0000256" key="1">
    <source>
        <dbReference type="SAM" id="MobiDB-lite"/>
    </source>
</evidence>
<feature type="non-terminal residue" evidence="2">
    <location>
        <position position="1"/>
    </location>
</feature>
<proteinExistence type="predicted"/>
<dbReference type="Proteomes" id="UP000265618">
    <property type="component" value="Unassembled WGS sequence"/>
</dbReference>
<evidence type="ECO:0000313" key="3">
    <source>
        <dbReference type="Proteomes" id="UP000265618"/>
    </source>
</evidence>
<keyword evidence="3" id="KW-1185">Reference proteome</keyword>
<dbReference type="EMBL" id="BDIP01000028">
    <property type="protein sequence ID" value="GCA61970.1"/>
    <property type="molecule type" value="Genomic_DNA"/>
</dbReference>
<sequence length="22" mass="2360">GYPQAGQPQQYGAMSGYPAPQY</sequence>
<dbReference type="AlphaFoldDB" id="A0A391NL66"/>
<name>A0A391NL66_9EUKA</name>
<feature type="compositionally biased region" description="Low complexity" evidence="1">
    <location>
        <begin position="1"/>
        <end position="13"/>
    </location>
</feature>
<comment type="caution">
    <text evidence="2">The sequence shown here is derived from an EMBL/GenBank/DDBJ whole genome shotgun (WGS) entry which is preliminary data.</text>
</comment>
<organism evidence="2 3">
    <name type="scientific">Kipferlia bialata</name>
    <dbReference type="NCBI Taxonomy" id="797122"/>
    <lineage>
        <taxon>Eukaryota</taxon>
        <taxon>Metamonada</taxon>
        <taxon>Carpediemonas-like organisms</taxon>
        <taxon>Kipferlia</taxon>
    </lineage>
</organism>
<protein>
    <submittedName>
        <fullName evidence="2">Uncharacterized protein</fullName>
    </submittedName>
</protein>
<accession>A0A391NL66</accession>
<evidence type="ECO:0000313" key="2">
    <source>
        <dbReference type="EMBL" id="GCA61970.1"/>
    </source>
</evidence>
<gene>
    <name evidence="2" type="ORF">KIPB_000269</name>
</gene>
<feature type="region of interest" description="Disordered" evidence="1">
    <location>
        <begin position="1"/>
        <end position="22"/>
    </location>
</feature>
<reference evidence="2 3" key="1">
    <citation type="journal article" date="2018" name="PLoS ONE">
        <title>The draft genome of Kipferlia bialata reveals reductive genome evolution in fornicate parasites.</title>
        <authorList>
            <person name="Tanifuji G."/>
            <person name="Takabayashi S."/>
            <person name="Kume K."/>
            <person name="Takagi M."/>
            <person name="Nakayama T."/>
            <person name="Kamikawa R."/>
            <person name="Inagaki Y."/>
            <person name="Hashimoto T."/>
        </authorList>
    </citation>
    <scope>NUCLEOTIDE SEQUENCE [LARGE SCALE GENOMIC DNA]</scope>
    <source>
        <strain evidence="2">NY0173</strain>
    </source>
</reference>